<dbReference type="SUPFAM" id="SSF49344">
    <property type="entry name" value="CBD9-like"/>
    <property type="match status" value="1"/>
</dbReference>
<gene>
    <name evidence="2" type="ORF">GCM10023313_19320</name>
</gene>
<dbReference type="EMBL" id="BAABJI010000002">
    <property type="protein sequence ID" value="GAA4915914.1"/>
    <property type="molecule type" value="Genomic_DNA"/>
</dbReference>
<dbReference type="CDD" id="cd09620">
    <property type="entry name" value="CBM9_like_3"/>
    <property type="match status" value="1"/>
</dbReference>
<comment type="caution">
    <text evidence="2">The sequence shown here is derived from an EMBL/GenBank/DDBJ whole genome shotgun (WGS) entry which is preliminary data.</text>
</comment>
<dbReference type="Pfam" id="PF16011">
    <property type="entry name" value="CBM9_2"/>
    <property type="match status" value="1"/>
</dbReference>
<proteinExistence type="predicted"/>
<name>A0ABP9FTQ7_9SPHI</name>
<accession>A0ABP9FTQ7</accession>
<dbReference type="Gene3D" id="2.60.40.1190">
    <property type="match status" value="1"/>
</dbReference>
<keyword evidence="3" id="KW-1185">Reference proteome</keyword>
<protein>
    <recommendedName>
        <fullName evidence="1">Carbohydrate-binding domain-containing protein</fullName>
    </recommendedName>
</protein>
<evidence type="ECO:0000313" key="2">
    <source>
        <dbReference type="EMBL" id="GAA4915914.1"/>
    </source>
</evidence>
<organism evidence="2 3">
    <name type="scientific">Mucilaginibacter defluvii</name>
    <dbReference type="NCBI Taxonomy" id="1196019"/>
    <lineage>
        <taxon>Bacteria</taxon>
        <taxon>Pseudomonadati</taxon>
        <taxon>Bacteroidota</taxon>
        <taxon>Sphingobacteriia</taxon>
        <taxon>Sphingobacteriales</taxon>
        <taxon>Sphingobacteriaceae</taxon>
        <taxon>Mucilaginibacter</taxon>
    </lineage>
</organism>
<reference evidence="3" key="1">
    <citation type="journal article" date="2019" name="Int. J. Syst. Evol. Microbiol.">
        <title>The Global Catalogue of Microorganisms (GCM) 10K type strain sequencing project: providing services to taxonomists for standard genome sequencing and annotation.</title>
        <authorList>
            <consortium name="The Broad Institute Genomics Platform"/>
            <consortium name="The Broad Institute Genome Sequencing Center for Infectious Disease"/>
            <person name="Wu L."/>
            <person name="Ma J."/>
        </authorList>
    </citation>
    <scope>NUCLEOTIDE SEQUENCE [LARGE SCALE GENOMIC DNA]</scope>
    <source>
        <strain evidence="3">JCM 18283</strain>
    </source>
</reference>
<dbReference type="InterPro" id="IPR010502">
    <property type="entry name" value="Carb-bd_dom_fam9"/>
</dbReference>
<feature type="domain" description="Carbohydrate-binding" evidence="1">
    <location>
        <begin position="49"/>
        <end position="213"/>
    </location>
</feature>
<evidence type="ECO:0000313" key="3">
    <source>
        <dbReference type="Proteomes" id="UP001501436"/>
    </source>
</evidence>
<sequence length="222" mass="24815">MSAMSIPYIPSGILGRYSRMGDASALLDSFPSAQLLPASWCVQVSDVSARFAIAYDKENIYVKYYVTEPIVKATYLSPNDPVYNDSCVELFIAFDNDVNYYNLEFNCAGTCLGQYGSGRYGREFLPAGLLSEIKHITTLRSVSGKGIAWELTVAVSLNVFAFHPLLRLSGTHARINAYKCGDKLDQPHYLCWNQVASDFPDFHRYDSFNGVEFTLSEEFSVD</sequence>
<dbReference type="Proteomes" id="UP001501436">
    <property type="component" value="Unassembled WGS sequence"/>
</dbReference>
<evidence type="ECO:0000259" key="1">
    <source>
        <dbReference type="Pfam" id="PF16011"/>
    </source>
</evidence>